<dbReference type="InterPro" id="IPR008266">
    <property type="entry name" value="Tyr_kinase_AS"/>
</dbReference>
<sequence>MTDAPLGEGGEGVVFRTDNDQLAVKIFKHTSETSTEDVAGKLDRLRWLPLDDVPICRPLEPLATPHFGYVMELLHDMVAWRSISNAPKENIEQWYAEHGGLSRRLVLLARCAEVLRTLHERGIVYGDVSPGNILVSSTAAFTEVWLIDADNLQTESTTAATPLATQDYTAPELLRRLSGNTASSDMHSFAVIAYETLTTNHPLYGDHVMEGPVEYEVDAQYGRIPWIDHSSDALNRTTSGFPAVEVTTARLRDLFARTFEAGMTDPHARPSAGEWADALWTAAARTVRCVACPHTYFAVSAYCPWCEMKRPAALVVTVEERFPRLGEFASVVLPRNELTHVLQKDVELVIRARTTHLAPGDPNRPVLSLKWDGGENIRVQNLDTRAIRRVPPRGGNGMQFFPGTKAKDNAAAPWSIHFGTEHRPHRIVRVSPASNGSGRAR</sequence>
<dbReference type="EMBL" id="JAJVCN010000004">
    <property type="protein sequence ID" value="MCE7010006.1"/>
    <property type="molecule type" value="Genomic_DNA"/>
</dbReference>
<accession>A0ABS8ZQI0</accession>
<dbReference type="Proteomes" id="UP001521150">
    <property type="component" value="Unassembled WGS sequence"/>
</dbReference>
<evidence type="ECO:0000313" key="2">
    <source>
        <dbReference type="EMBL" id="MCE7010006.1"/>
    </source>
</evidence>
<comment type="caution">
    <text evidence="2">The sequence shown here is derived from an EMBL/GenBank/DDBJ whole genome shotgun (WGS) entry which is preliminary data.</text>
</comment>
<dbReference type="RefSeq" id="WP_233731491.1">
    <property type="nucleotide sequence ID" value="NZ_JAJVCN010000004.1"/>
</dbReference>
<dbReference type="PANTHER" id="PTHR24347">
    <property type="entry name" value="SERINE/THREONINE-PROTEIN KINASE"/>
    <property type="match status" value="1"/>
</dbReference>
<evidence type="ECO:0000259" key="1">
    <source>
        <dbReference type="PROSITE" id="PS50011"/>
    </source>
</evidence>
<proteinExistence type="predicted"/>
<protein>
    <submittedName>
        <fullName evidence="2">Protein kinase</fullName>
    </submittedName>
</protein>
<evidence type="ECO:0000313" key="3">
    <source>
        <dbReference type="Proteomes" id="UP001521150"/>
    </source>
</evidence>
<dbReference type="SMART" id="SM00220">
    <property type="entry name" value="S_TKc"/>
    <property type="match status" value="1"/>
</dbReference>
<dbReference type="PROSITE" id="PS00109">
    <property type="entry name" value="PROTEIN_KINASE_TYR"/>
    <property type="match status" value="1"/>
</dbReference>
<dbReference type="InterPro" id="IPR000719">
    <property type="entry name" value="Prot_kinase_dom"/>
</dbReference>
<dbReference type="Pfam" id="PF00069">
    <property type="entry name" value="Pkinase"/>
    <property type="match status" value="1"/>
</dbReference>
<gene>
    <name evidence="2" type="ORF">LWC34_45450</name>
</gene>
<keyword evidence="3" id="KW-1185">Reference proteome</keyword>
<reference evidence="2 3" key="1">
    <citation type="submission" date="2021-12" db="EMBL/GenBank/DDBJ databases">
        <title>Genome sequence of Kibdelosporangium philippinense ATCC 49844.</title>
        <authorList>
            <person name="Fedorov E.A."/>
            <person name="Omeragic M."/>
            <person name="Shalygina K.F."/>
            <person name="Maclea K.S."/>
        </authorList>
    </citation>
    <scope>NUCLEOTIDE SEQUENCE [LARGE SCALE GENOMIC DNA]</scope>
    <source>
        <strain evidence="2 3">ATCC 49844</strain>
    </source>
</reference>
<name>A0ABS8ZQI0_9PSEU</name>
<organism evidence="2 3">
    <name type="scientific">Kibdelosporangium philippinense</name>
    <dbReference type="NCBI Taxonomy" id="211113"/>
    <lineage>
        <taxon>Bacteria</taxon>
        <taxon>Bacillati</taxon>
        <taxon>Actinomycetota</taxon>
        <taxon>Actinomycetes</taxon>
        <taxon>Pseudonocardiales</taxon>
        <taxon>Pseudonocardiaceae</taxon>
        <taxon>Kibdelosporangium</taxon>
    </lineage>
</organism>
<dbReference type="Gene3D" id="1.10.510.10">
    <property type="entry name" value="Transferase(Phosphotransferase) domain 1"/>
    <property type="match status" value="1"/>
</dbReference>
<dbReference type="InterPro" id="IPR011009">
    <property type="entry name" value="Kinase-like_dom_sf"/>
</dbReference>
<keyword evidence="2" id="KW-0418">Kinase</keyword>
<dbReference type="GO" id="GO:0016301">
    <property type="term" value="F:kinase activity"/>
    <property type="evidence" value="ECO:0007669"/>
    <property type="project" value="UniProtKB-KW"/>
</dbReference>
<feature type="domain" description="Protein kinase" evidence="1">
    <location>
        <begin position="1"/>
        <end position="297"/>
    </location>
</feature>
<dbReference type="SUPFAM" id="SSF56112">
    <property type="entry name" value="Protein kinase-like (PK-like)"/>
    <property type="match status" value="1"/>
</dbReference>
<dbReference type="PROSITE" id="PS50011">
    <property type="entry name" value="PROTEIN_KINASE_DOM"/>
    <property type="match status" value="1"/>
</dbReference>
<keyword evidence="2" id="KW-0808">Transferase</keyword>